<name>A0A0R1ZHE4_9LACO</name>
<accession>A0A0R1ZHE4</accession>
<protein>
    <submittedName>
        <fullName evidence="1">Uncharacterized protein</fullName>
    </submittedName>
</protein>
<evidence type="ECO:0000313" key="1">
    <source>
        <dbReference type="EMBL" id="KRM54416.1"/>
    </source>
</evidence>
<keyword evidence="2" id="KW-1185">Reference proteome</keyword>
<comment type="caution">
    <text evidence="1">The sequence shown here is derived from an EMBL/GenBank/DDBJ whole genome shotgun (WGS) entry which is preliminary data.</text>
</comment>
<evidence type="ECO:0000313" key="2">
    <source>
        <dbReference type="Proteomes" id="UP000051679"/>
    </source>
</evidence>
<reference evidence="1 2" key="1">
    <citation type="journal article" date="2015" name="Genome Announc.">
        <title>Expanding the biotechnology potential of lactobacilli through comparative genomics of 213 strains and associated genera.</title>
        <authorList>
            <person name="Sun Z."/>
            <person name="Harris H.M."/>
            <person name="McCann A."/>
            <person name="Guo C."/>
            <person name="Argimon S."/>
            <person name="Zhang W."/>
            <person name="Yang X."/>
            <person name="Jeffery I.B."/>
            <person name="Cooney J.C."/>
            <person name="Kagawa T.F."/>
            <person name="Liu W."/>
            <person name="Song Y."/>
            <person name="Salvetti E."/>
            <person name="Wrobel A."/>
            <person name="Rasinkangas P."/>
            <person name="Parkhill J."/>
            <person name="Rea M.C."/>
            <person name="O'Sullivan O."/>
            <person name="Ritari J."/>
            <person name="Douillard F.P."/>
            <person name="Paul Ross R."/>
            <person name="Yang R."/>
            <person name="Briner A.E."/>
            <person name="Felis G.E."/>
            <person name="de Vos W.M."/>
            <person name="Barrangou R."/>
            <person name="Klaenhammer T.R."/>
            <person name="Caufield P.W."/>
            <person name="Cui Y."/>
            <person name="Zhang H."/>
            <person name="O'Toole P.W."/>
        </authorList>
    </citation>
    <scope>NUCLEOTIDE SEQUENCE [LARGE SCALE GENOMIC DNA]</scope>
    <source>
        <strain evidence="1 2">DSM 20505</strain>
    </source>
</reference>
<dbReference type="STRING" id="1291052.FC18_GL000218"/>
<dbReference type="AlphaFoldDB" id="A0A0R1ZHE4"/>
<sequence length="71" mass="7827">MCEVAVFSHVKISQNASLTRPFVASVHLLSHHKPNLGRRTAGDHRKISVNLQKPASVPCAKADRGARWIMV</sequence>
<organism evidence="1 2">
    <name type="scientific">Lacticaseibacillus sharpeae JCM 1186 = DSM 20505</name>
    <dbReference type="NCBI Taxonomy" id="1291052"/>
    <lineage>
        <taxon>Bacteria</taxon>
        <taxon>Bacillati</taxon>
        <taxon>Bacillota</taxon>
        <taxon>Bacilli</taxon>
        <taxon>Lactobacillales</taxon>
        <taxon>Lactobacillaceae</taxon>
        <taxon>Lacticaseibacillus</taxon>
    </lineage>
</organism>
<gene>
    <name evidence="1" type="ORF">FC18_GL000218</name>
</gene>
<dbReference type="Proteomes" id="UP000051679">
    <property type="component" value="Unassembled WGS sequence"/>
</dbReference>
<proteinExistence type="predicted"/>
<dbReference type="EMBL" id="AYYO01000055">
    <property type="protein sequence ID" value="KRM54416.1"/>
    <property type="molecule type" value="Genomic_DNA"/>
</dbReference>